<keyword evidence="3" id="KW-0813">Transport</keyword>
<dbReference type="GO" id="GO:1901678">
    <property type="term" value="P:iron coordination entity transport"/>
    <property type="evidence" value="ECO:0007669"/>
    <property type="project" value="UniProtKB-ARBA"/>
</dbReference>
<feature type="compositionally biased region" description="Basic and acidic residues" evidence="5">
    <location>
        <begin position="123"/>
        <end position="137"/>
    </location>
</feature>
<dbReference type="InterPro" id="IPR002491">
    <property type="entry name" value="ABC_transptr_periplasmic_BD"/>
</dbReference>
<evidence type="ECO:0000313" key="7">
    <source>
        <dbReference type="EMBL" id="BAX98671.1"/>
    </source>
</evidence>
<comment type="similarity">
    <text evidence="2">Belongs to the bacterial solute-binding protein 8 family.</text>
</comment>
<feature type="region of interest" description="Disordered" evidence="5">
    <location>
        <begin position="102"/>
        <end position="137"/>
    </location>
</feature>
<dbReference type="PANTHER" id="PTHR30532:SF25">
    <property type="entry name" value="IRON(III) DICITRATE-BINDING PERIPLASMIC PROTEIN"/>
    <property type="match status" value="1"/>
</dbReference>
<gene>
    <name evidence="7" type="ORF">MSTE_03370</name>
</gene>
<dbReference type="EMBL" id="AP018165">
    <property type="protein sequence ID" value="BAX98671.1"/>
    <property type="molecule type" value="Genomic_DNA"/>
</dbReference>
<evidence type="ECO:0000256" key="5">
    <source>
        <dbReference type="SAM" id="MobiDB-lite"/>
    </source>
</evidence>
<dbReference type="Proteomes" id="UP000217954">
    <property type="component" value="Chromosome"/>
</dbReference>
<dbReference type="PANTHER" id="PTHR30532">
    <property type="entry name" value="IRON III DICITRATE-BINDING PERIPLASMIC PROTEIN"/>
    <property type="match status" value="1"/>
</dbReference>
<keyword evidence="4" id="KW-0732">Signal</keyword>
<feature type="compositionally biased region" description="Basic and acidic residues" evidence="5">
    <location>
        <begin position="104"/>
        <end position="113"/>
    </location>
</feature>
<dbReference type="CDD" id="cd01146">
    <property type="entry name" value="FhuD"/>
    <property type="match status" value="1"/>
</dbReference>
<comment type="subcellular location">
    <subcellularLocation>
        <location evidence="1">Cell envelope</location>
    </subcellularLocation>
</comment>
<organism evidence="7 8">
    <name type="scientific">[Mycobacterium] stephanolepidis</name>
    <dbReference type="NCBI Taxonomy" id="1520670"/>
    <lineage>
        <taxon>Bacteria</taxon>
        <taxon>Bacillati</taxon>
        <taxon>Actinomycetota</taxon>
        <taxon>Actinomycetes</taxon>
        <taxon>Mycobacteriales</taxon>
        <taxon>Mycobacteriaceae</taxon>
        <taxon>Mycobacteroides</taxon>
    </lineage>
</organism>
<dbReference type="Pfam" id="PF01497">
    <property type="entry name" value="Peripla_BP_2"/>
    <property type="match status" value="1"/>
</dbReference>
<dbReference type="SUPFAM" id="SSF53807">
    <property type="entry name" value="Helical backbone' metal receptor"/>
    <property type="match status" value="1"/>
</dbReference>
<evidence type="ECO:0000313" key="8">
    <source>
        <dbReference type="Proteomes" id="UP000217954"/>
    </source>
</evidence>
<dbReference type="PROSITE" id="PS50983">
    <property type="entry name" value="FE_B12_PBP"/>
    <property type="match status" value="1"/>
</dbReference>
<evidence type="ECO:0000256" key="2">
    <source>
        <dbReference type="ARBA" id="ARBA00008814"/>
    </source>
</evidence>
<evidence type="ECO:0000256" key="3">
    <source>
        <dbReference type="ARBA" id="ARBA00022448"/>
    </source>
</evidence>
<feature type="domain" description="Fe/B12 periplasmic-binding" evidence="6">
    <location>
        <begin position="142"/>
        <end position="399"/>
    </location>
</feature>
<evidence type="ECO:0000256" key="4">
    <source>
        <dbReference type="ARBA" id="ARBA00022729"/>
    </source>
</evidence>
<evidence type="ECO:0000256" key="1">
    <source>
        <dbReference type="ARBA" id="ARBA00004196"/>
    </source>
</evidence>
<dbReference type="InterPro" id="IPR051313">
    <property type="entry name" value="Bact_iron-sidero_bind"/>
</dbReference>
<sequence>MSGVNPSPRHPRSRSGSYRESYLGLITIRADVVAGPHRGPTRVFVTPRGKFNRVQTARFWGAAVISAALVTATVSGCTEKPTNETASTMVTSTTRIAGAGVLGNERKPDESCAKDPAALDPAAPREVRHAQGETEVPEDPKRIVVLDAGAIDTLCALGLQDRIVGVALADRATSPPSYLGTTVHNLPSIGPIASPDLAKIGAAKPDLILSSNGEQNSYLDLSAVAPTVIVSGHDLAEHVRLVGKATRRTAETDKLWSDFVDAAKKVGRENDAAHFQASIVQFTDQTVRVYGANNFPASVLATAGLDRPATQRFSDTPFIEIDTDDFSAAEGDIVYVSFTSSSAKDRAARIFGTKPWMALGATRDHRVFAVNNEIWQTGDGIVAARGILDDLQFVNRPIN</sequence>
<reference evidence="8" key="1">
    <citation type="journal article" date="2017" name="Genome Announc.">
        <title>Complete Genome Sequence of Mycobacterium stephanolepidis.</title>
        <authorList>
            <person name="Fukano H."/>
            <person name="Yoshida M."/>
            <person name="Katayama Y."/>
            <person name="Omatsu T."/>
            <person name="Mizutani T."/>
            <person name="Kurata O."/>
            <person name="Wada S."/>
            <person name="Hoshino Y."/>
        </authorList>
    </citation>
    <scope>NUCLEOTIDE SEQUENCE [LARGE SCALE GENOMIC DNA]</scope>
    <source>
        <strain evidence="8">NJB0901</strain>
    </source>
</reference>
<keyword evidence="7" id="KW-0449">Lipoprotein</keyword>
<reference evidence="7 8" key="2">
    <citation type="journal article" date="2017" name="Int. J. Syst. Evol. Microbiol.">
        <title>Mycobacterium stephanolepidis sp. nov., a rapidly growing species related to Mycobacterium chelonae, isolated from marine teleost fish, Stephanolepis cirrhifer.</title>
        <authorList>
            <person name="Fukano H."/>
            <person name="Wada S."/>
            <person name="Kurata O."/>
            <person name="Katayama K."/>
            <person name="Fujiwara N."/>
            <person name="Hoshino Y."/>
        </authorList>
    </citation>
    <scope>NUCLEOTIDE SEQUENCE [LARGE SCALE GENOMIC DNA]</scope>
    <source>
        <strain evidence="7 8">NJB0901</strain>
    </source>
</reference>
<evidence type="ECO:0000259" key="6">
    <source>
        <dbReference type="PROSITE" id="PS50983"/>
    </source>
</evidence>
<dbReference type="KEGG" id="mste:MSTE_03370"/>
<name>A0A1Z4F0C4_9MYCO</name>
<keyword evidence="8" id="KW-1185">Reference proteome</keyword>
<accession>A0A1Z4F0C4</accession>
<dbReference type="AlphaFoldDB" id="A0A1Z4F0C4"/>
<proteinExistence type="inferred from homology"/>
<dbReference type="Gene3D" id="3.40.50.1980">
    <property type="entry name" value="Nitrogenase molybdenum iron protein domain"/>
    <property type="match status" value="2"/>
</dbReference>
<protein>
    <submittedName>
        <fullName evidence="7">Putative FeIII-dicitrate-binding periplasmic lipoprotein</fullName>
    </submittedName>
</protein>
<dbReference type="GO" id="GO:0030288">
    <property type="term" value="C:outer membrane-bounded periplasmic space"/>
    <property type="evidence" value="ECO:0007669"/>
    <property type="project" value="TreeGrafter"/>
</dbReference>